<evidence type="ECO:0000313" key="1">
    <source>
        <dbReference type="EMBL" id="MBE6832239.1"/>
    </source>
</evidence>
<evidence type="ECO:0000313" key="2">
    <source>
        <dbReference type="Proteomes" id="UP000754750"/>
    </source>
</evidence>
<dbReference type="PANTHER" id="PTHR30575">
    <property type="entry name" value="PEPTIDASE M20"/>
    <property type="match status" value="1"/>
</dbReference>
<dbReference type="AlphaFoldDB" id="A0A928KV75"/>
<dbReference type="Proteomes" id="UP000754750">
    <property type="component" value="Unassembled WGS sequence"/>
</dbReference>
<reference evidence="1" key="1">
    <citation type="submission" date="2019-04" db="EMBL/GenBank/DDBJ databases">
        <title>Evolution of Biomass-Degrading Anaerobic Consortia Revealed by Metagenomics.</title>
        <authorList>
            <person name="Peng X."/>
        </authorList>
    </citation>
    <scope>NUCLEOTIDE SEQUENCE</scope>
    <source>
        <strain evidence="1">SIG551</strain>
    </source>
</reference>
<gene>
    <name evidence="1" type="ORF">E7512_01420</name>
</gene>
<dbReference type="InterPro" id="IPR017439">
    <property type="entry name" value="Amidohydrolase"/>
</dbReference>
<dbReference type="GO" id="GO:0016805">
    <property type="term" value="F:dipeptidase activity"/>
    <property type="evidence" value="ECO:0007669"/>
    <property type="project" value="TreeGrafter"/>
</dbReference>
<dbReference type="GO" id="GO:0046657">
    <property type="term" value="P:folic acid catabolic process"/>
    <property type="evidence" value="ECO:0007669"/>
    <property type="project" value="TreeGrafter"/>
</dbReference>
<dbReference type="FunFam" id="3.30.70.360:FF:000004">
    <property type="entry name" value="Peptidase M20 domain-containing protein 2"/>
    <property type="match status" value="1"/>
</dbReference>
<dbReference type="Pfam" id="PF01546">
    <property type="entry name" value="Peptidase_M20"/>
    <property type="match status" value="1"/>
</dbReference>
<dbReference type="CDD" id="cd05673">
    <property type="entry name" value="M20_Acy1L2_AbgB"/>
    <property type="match status" value="1"/>
</dbReference>
<name>A0A928KV75_9FIRM</name>
<dbReference type="InterPro" id="IPR017145">
    <property type="entry name" value="Aminobenzoyl-glu_utiliz_pB"/>
</dbReference>
<dbReference type="SUPFAM" id="SSF53187">
    <property type="entry name" value="Zn-dependent exopeptidases"/>
    <property type="match status" value="1"/>
</dbReference>
<dbReference type="InterPro" id="IPR052030">
    <property type="entry name" value="Peptidase_M20/M20A_hydrolases"/>
</dbReference>
<accession>A0A928KV75</accession>
<dbReference type="RefSeq" id="WP_326839775.1">
    <property type="nucleotide sequence ID" value="NZ_SVNY01000001.1"/>
</dbReference>
<dbReference type="EMBL" id="SVNY01000001">
    <property type="protein sequence ID" value="MBE6832239.1"/>
    <property type="molecule type" value="Genomic_DNA"/>
</dbReference>
<dbReference type="SUPFAM" id="SSF55031">
    <property type="entry name" value="Bacterial exopeptidase dimerisation domain"/>
    <property type="match status" value="1"/>
</dbReference>
<dbReference type="Gene3D" id="3.40.630.10">
    <property type="entry name" value="Zn peptidases"/>
    <property type="match status" value="2"/>
</dbReference>
<dbReference type="GO" id="GO:0005737">
    <property type="term" value="C:cytoplasm"/>
    <property type="evidence" value="ECO:0007669"/>
    <property type="project" value="TreeGrafter"/>
</dbReference>
<proteinExistence type="predicted"/>
<dbReference type="PANTHER" id="PTHR30575:SF0">
    <property type="entry name" value="XAA-ARG DIPEPTIDASE"/>
    <property type="match status" value="1"/>
</dbReference>
<dbReference type="InterPro" id="IPR002933">
    <property type="entry name" value="Peptidase_M20"/>
</dbReference>
<dbReference type="GO" id="GO:0071713">
    <property type="term" value="F:para-aminobenzoyl-glutamate hydrolase activity"/>
    <property type="evidence" value="ECO:0007669"/>
    <property type="project" value="TreeGrafter"/>
</dbReference>
<dbReference type="Gene3D" id="3.30.70.360">
    <property type="match status" value="1"/>
</dbReference>
<protein>
    <submittedName>
        <fullName evidence="1">Amidohydrolase</fullName>
    </submittedName>
</protein>
<dbReference type="InterPro" id="IPR036264">
    <property type="entry name" value="Bact_exopeptidase_dim_dom"/>
</dbReference>
<organism evidence="1 2">
    <name type="scientific">Faecalispora sporosphaeroides</name>
    <dbReference type="NCBI Taxonomy" id="1549"/>
    <lineage>
        <taxon>Bacteria</taxon>
        <taxon>Bacillati</taxon>
        <taxon>Bacillota</taxon>
        <taxon>Clostridia</taxon>
        <taxon>Eubacteriales</taxon>
        <taxon>Oscillospiraceae</taxon>
        <taxon>Faecalispora</taxon>
    </lineage>
</organism>
<dbReference type="NCBIfam" id="TIGR01891">
    <property type="entry name" value="amidohydrolases"/>
    <property type="match status" value="1"/>
</dbReference>
<comment type="caution">
    <text evidence="1">The sequence shown here is derived from an EMBL/GenBank/DDBJ whole genome shotgun (WGS) entry which is preliminary data.</text>
</comment>
<dbReference type="PIRSF" id="PIRSF037227">
    <property type="entry name" value="Aminobenzoyl-glu_utiliz_pB"/>
    <property type="match status" value="1"/>
</dbReference>
<sequence>MDKQQMYEYLEEKKPVLTNLSDRIWEYAETAFEEFQSAALIQDVLRNHDFTVEAPIGKIKTAFCGTYGSGRPVIGILAEFDALNGLSQKAHSAVQQPLVHSGNGHGCGHNLFAGGSVGAALAVKEYLETNHLPGTIKLFGCPGEEGGSGKAFMAREGVFQGLDAALAWHPMEVNAIFDIEFLANYQVLYTFKGKAAHAAAAPHLGRSALDAVELMDVGANYLREHIISDARIHYAITNSGGYSPNVVQSSASVLYLIRAPKTFQVEEIYQRINQIAQGAAMMTGTDVQIDFIKACAEVVPNRFLSNILYENLKQQKLPEYTPEELSFAQEIAKTTPPSEDRALDSLNRFRGSLSDEEIHRCAGQLHGKDLCDIILPFHKEGQCARLTMSSDVGDVSWNVPTAQIVTACYALGTPEHSWQLVSQDKTSIGHKGMILAAKALAGAAVDLLEKPELVEKARQEFEKRLDGQTYRCAIPNDVVPKPIRLLV</sequence>